<accession>A0A8K0L0H3</accession>
<dbReference type="InterPro" id="IPR036236">
    <property type="entry name" value="Znf_C2H2_sf"/>
</dbReference>
<dbReference type="SMART" id="SM00355">
    <property type="entry name" value="ZnF_C2H2"/>
    <property type="match status" value="6"/>
</dbReference>
<feature type="chain" id="PRO_5035438598" description="C2H2-type domain-containing protein" evidence="5">
    <location>
        <begin position="22"/>
        <end position="763"/>
    </location>
</feature>
<dbReference type="PANTHER" id="PTHR34853">
    <property type="match status" value="1"/>
</dbReference>
<dbReference type="SUPFAM" id="SSF57667">
    <property type="entry name" value="beta-beta-alpha zinc fingers"/>
    <property type="match status" value="1"/>
</dbReference>
<dbReference type="InterPro" id="IPR029058">
    <property type="entry name" value="AB_hydrolase_fold"/>
</dbReference>
<dbReference type="AlphaFoldDB" id="A0A8K0L0H3"/>
<dbReference type="EMBL" id="JAESVG020000007">
    <property type="protein sequence ID" value="KAG8626169.1"/>
    <property type="molecule type" value="Genomic_DNA"/>
</dbReference>
<evidence type="ECO:0000256" key="2">
    <source>
        <dbReference type="ARBA" id="ARBA00022771"/>
    </source>
</evidence>
<dbReference type="InterPro" id="IPR022755">
    <property type="entry name" value="Znf_C2H2_jaz"/>
</dbReference>
<evidence type="ECO:0000313" key="8">
    <source>
        <dbReference type="Proteomes" id="UP000809789"/>
    </source>
</evidence>
<feature type="domain" description="C2H2-type" evidence="6">
    <location>
        <begin position="552"/>
        <end position="575"/>
    </location>
</feature>
<reference evidence="7" key="1">
    <citation type="submission" date="2021-07" db="EMBL/GenBank/DDBJ databases">
        <title>Elsinoe batatas strain:CRI-CJ2 Genome sequencing and assembly.</title>
        <authorList>
            <person name="Huang L."/>
        </authorList>
    </citation>
    <scope>NUCLEOTIDE SEQUENCE</scope>
    <source>
        <strain evidence="7">CRI-CJ2</strain>
    </source>
</reference>
<keyword evidence="2 4" id="KW-0863">Zinc-finger</keyword>
<evidence type="ECO:0000256" key="1">
    <source>
        <dbReference type="ARBA" id="ARBA00022723"/>
    </source>
</evidence>
<evidence type="ECO:0000256" key="4">
    <source>
        <dbReference type="PROSITE-ProRule" id="PRU00042"/>
    </source>
</evidence>
<gene>
    <name evidence="7" type="ORF">KVT40_006570</name>
</gene>
<keyword evidence="8" id="KW-1185">Reference proteome</keyword>
<keyword evidence="5" id="KW-0732">Signal</keyword>
<dbReference type="Pfam" id="PF03583">
    <property type="entry name" value="LIP"/>
    <property type="match status" value="1"/>
</dbReference>
<evidence type="ECO:0000313" key="7">
    <source>
        <dbReference type="EMBL" id="KAG8626169.1"/>
    </source>
</evidence>
<dbReference type="Pfam" id="PF12874">
    <property type="entry name" value="zf-met"/>
    <property type="match status" value="1"/>
</dbReference>
<feature type="domain" description="C2H2-type" evidence="6">
    <location>
        <begin position="576"/>
        <end position="605"/>
    </location>
</feature>
<dbReference type="InterPro" id="IPR005152">
    <property type="entry name" value="Lipase_secreted"/>
</dbReference>
<feature type="signal peptide" evidence="5">
    <location>
        <begin position="1"/>
        <end position="21"/>
    </location>
</feature>
<dbReference type="SUPFAM" id="SSF53474">
    <property type="entry name" value="alpha/beta-Hydrolases"/>
    <property type="match status" value="1"/>
</dbReference>
<dbReference type="PANTHER" id="PTHR34853:SF1">
    <property type="entry name" value="LIPASE 5"/>
    <property type="match status" value="1"/>
</dbReference>
<dbReference type="PROSITE" id="PS00028">
    <property type="entry name" value="ZINC_FINGER_C2H2_1"/>
    <property type="match status" value="4"/>
</dbReference>
<sequence>MIFTLRSLVVGIAAAAATCSAQSLLQIQDANLTAVEANNFEILLNFERSNWAGGSVRGDIFYDVPDDFDPLNPPPPGTILKVEARTNVSLYTIAPTLALSRFLYTTETLNGTSIPASAYLLWPFTPRKFPRLTCNSNGTAFPLIAMAHGTSGQNAECAPSHIRSLYGDFSEPFTLALNGYAVVVPDYAGLGVTGVPTPYFVFPSHANDLIHAINAAQSAFPSLSKEFVVMGQSQGGGVAWSYAQRQAQKPAAGYLGTVAVSPFTDLPANIMANDIGQRNGRVVGIAQGIDSVLPNFTASEWITPGGLGRYDLVKNTSACSTAGGNLFRTSGQILKDDWEKTASAQWYFNVSSNGKRPFAGPMLVLQGSIDANANVNVTRKAVDETCALLPNNSLEYIEYTGAAHVPTLYSSQHVWLDWIRDRFDGRRAQKGCSKETLTAATGVANGATNGHGHDTADEVRTIVVPANNPSSSSLSHASLPPHLTSWTINMAYDCDYSSCHRTFTTWNACQQHMDAKDHWVWRYECDTCSDRFFTERSAEQHMDAKDHYRYDYDCDRCNYAFRTEEDRDEHEKEDHPYCEDCDRYFDNAGNLRQHLNSRIHQGKNVSCPFCKADFTAASGVTHHLETSSCPEAPQLNRQVIHSELKQRDPRGVITGRYLEYNDSTLNPDWDPYTAWNGRCYECYICHKGFDKAMSLRQHLDSPTHQSPLYHCPNKRGKCNKEFLTLGALLNHLESESCGYVKFATVRSNVSGFLSGGKQNLVKF</sequence>
<dbReference type="Pfam" id="PF12171">
    <property type="entry name" value="zf-C2H2_jaz"/>
    <property type="match status" value="1"/>
</dbReference>
<evidence type="ECO:0000259" key="6">
    <source>
        <dbReference type="PROSITE" id="PS50157"/>
    </source>
</evidence>
<evidence type="ECO:0000256" key="5">
    <source>
        <dbReference type="SAM" id="SignalP"/>
    </source>
</evidence>
<dbReference type="Proteomes" id="UP000809789">
    <property type="component" value="Unassembled WGS sequence"/>
</dbReference>
<name>A0A8K0L0H3_9PEZI</name>
<keyword evidence="1" id="KW-0479">Metal-binding</keyword>
<comment type="caution">
    <text evidence="7">The sequence shown here is derived from an EMBL/GenBank/DDBJ whole genome shotgun (WGS) entry which is preliminary data.</text>
</comment>
<protein>
    <recommendedName>
        <fullName evidence="6">C2H2-type domain-containing protein</fullName>
    </recommendedName>
</protein>
<keyword evidence="3" id="KW-0862">Zinc</keyword>
<dbReference type="GO" id="GO:0008270">
    <property type="term" value="F:zinc ion binding"/>
    <property type="evidence" value="ECO:0007669"/>
    <property type="project" value="UniProtKB-KW"/>
</dbReference>
<dbReference type="InterPro" id="IPR013087">
    <property type="entry name" value="Znf_C2H2_type"/>
</dbReference>
<dbReference type="GO" id="GO:0004806">
    <property type="term" value="F:triacylglycerol lipase activity"/>
    <property type="evidence" value="ECO:0007669"/>
    <property type="project" value="InterPro"/>
</dbReference>
<feature type="domain" description="C2H2-type" evidence="6">
    <location>
        <begin position="680"/>
        <end position="707"/>
    </location>
</feature>
<organism evidence="7 8">
    <name type="scientific">Elsinoe batatas</name>
    <dbReference type="NCBI Taxonomy" id="2601811"/>
    <lineage>
        <taxon>Eukaryota</taxon>
        <taxon>Fungi</taxon>
        <taxon>Dikarya</taxon>
        <taxon>Ascomycota</taxon>
        <taxon>Pezizomycotina</taxon>
        <taxon>Dothideomycetes</taxon>
        <taxon>Dothideomycetidae</taxon>
        <taxon>Myriangiales</taxon>
        <taxon>Elsinoaceae</taxon>
        <taxon>Elsinoe</taxon>
    </lineage>
</organism>
<dbReference type="PROSITE" id="PS50157">
    <property type="entry name" value="ZINC_FINGER_C2H2_2"/>
    <property type="match status" value="3"/>
</dbReference>
<dbReference type="Gene3D" id="3.30.160.60">
    <property type="entry name" value="Classic Zinc Finger"/>
    <property type="match status" value="3"/>
</dbReference>
<proteinExistence type="predicted"/>
<dbReference type="Gene3D" id="3.40.50.1820">
    <property type="entry name" value="alpha/beta hydrolase"/>
    <property type="match status" value="2"/>
</dbReference>
<dbReference type="GO" id="GO:0016042">
    <property type="term" value="P:lipid catabolic process"/>
    <property type="evidence" value="ECO:0007669"/>
    <property type="project" value="InterPro"/>
</dbReference>
<dbReference type="OrthoDB" id="5382058at2759"/>
<evidence type="ECO:0000256" key="3">
    <source>
        <dbReference type="ARBA" id="ARBA00022833"/>
    </source>
</evidence>